<protein>
    <recommendedName>
        <fullName evidence="1">BON domain-containing protein</fullName>
    </recommendedName>
</protein>
<dbReference type="PANTHER" id="PTHR34606">
    <property type="entry name" value="BON DOMAIN-CONTAINING PROTEIN"/>
    <property type="match status" value="1"/>
</dbReference>
<comment type="caution">
    <text evidence="2">The sequence shown here is derived from an EMBL/GenBank/DDBJ whole genome shotgun (WGS) entry which is preliminary data.</text>
</comment>
<evidence type="ECO:0000313" key="2">
    <source>
        <dbReference type="EMBL" id="GAA3970948.1"/>
    </source>
</evidence>
<feature type="domain" description="BON" evidence="1">
    <location>
        <begin position="430"/>
        <end position="497"/>
    </location>
</feature>
<dbReference type="PROSITE" id="PS50914">
    <property type="entry name" value="BON"/>
    <property type="match status" value="5"/>
</dbReference>
<evidence type="ECO:0000259" key="1">
    <source>
        <dbReference type="PROSITE" id="PS50914"/>
    </source>
</evidence>
<name>A0ABP7PT72_9BACT</name>
<evidence type="ECO:0000313" key="3">
    <source>
        <dbReference type="Proteomes" id="UP001501556"/>
    </source>
</evidence>
<gene>
    <name evidence="2" type="ORF">GCM10022407_16030</name>
</gene>
<proteinExistence type="predicted"/>
<dbReference type="SMART" id="SM00749">
    <property type="entry name" value="BON"/>
    <property type="match status" value="6"/>
</dbReference>
<feature type="domain" description="BON" evidence="1">
    <location>
        <begin position="336"/>
        <end position="404"/>
    </location>
</feature>
<feature type="domain" description="BON" evidence="1">
    <location>
        <begin position="263"/>
        <end position="331"/>
    </location>
</feature>
<sequence>MAAKVRLLMLIAMKTLEITSSTEEEELADHDIMTAVERLFATKKGVTAHLIDVAATQGIVMLSGYSDNLLARERAEEIAKAVRGVRGVINQIGVRAIDLPDATLRRDVEEALLQDAVACEYTIGCTARDGEVLLLGEVPSWSEKQLILRVAKSVRGVRGVADHLVVCHVEREPPGSKSEAELVAAIQEMIDWDIRIDGAQVQVTAQPNGGAVLSGVVGSAAARGQTIAAAWRAGAGRVLADELLVVPGALSHELRGDKYRPRSDEDILKAIRDCFRYDPRVRAGTPEVEVRDGRVLLRGTVSNLKAQRTAEQDALGVVGVWLVDNYLRVRPRHNVADHDIQRHMLAALLRDPYLQRYAMEVVVHNGKASLYGTVDSQFDKLQAEDVAAGVNGVIAVENRLVVPTWYATTGGDYFACYVSHAEPAAGKMPGSDALTRTIQQLLYWSPALSGQDIEVQVANGRATLTGTVHTPQDRQHAALFAFEGGAHAVDNQLRVRYGPQD</sequence>
<reference evidence="3" key="1">
    <citation type="journal article" date="2019" name="Int. J. Syst. Evol. Microbiol.">
        <title>The Global Catalogue of Microorganisms (GCM) 10K type strain sequencing project: providing services to taxonomists for standard genome sequencing and annotation.</title>
        <authorList>
            <consortium name="The Broad Institute Genomics Platform"/>
            <consortium name="The Broad Institute Genome Sequencing Center for Infectious Disease"/>
            <person name="Wu L."/>
            <person name="Ma J."/>
        </authorList>
    </citation>
    <scope>NUCLEOTIDE SEQUENCE [LARGE SCALE GENOMIC DNA]</scope>
    <source>
        <strain evidence="3">JCM 17217</strain>
    </source>
</reference>
<dbReference type="InterPro" id="IPR051686">
    <property type="entry name" value="Lipoprotein_DolP"/>
</dbReference>
<organism evidence="2 3">
    <name type="scientific">Hymenobacter antarcticus</name>
    <dbReference type="NCBI Taxonomy" id="486270"/>
    <lineage>
        <taxon>Bacteria</taxon>
        <taxon>Pseudomonadati</taxon>
        <taxon>Bacteroidota</taxon>
        <taxon>Cytophagia</taxon>
        <taxon>Cytophagales</taxon>
        <taxon>Hymenobacteraceae</taxon>
        <taxon>Hymenobacter</taxon>
    </lineage>
</organism>
<dbReference type="InterPro" id="IPR007055">
    <property type="entry name" value="BON_dom"/>
</dbReference>
<dbReference type="Pfam" id="PF04972">
    <property type="entry name" value="BON"/>
    <property type="match status" value="6"/>
</dbReference>
<dbReference type="Proteomes" id="UP001501556">
    <property type="component" value="Unassembled WGS sequence"/>
</dbReference>
<dbReference type="EMBL" id="BAABDI010000008">
    <property type="protein sequence ID" value="GAA3970948.1"/>
    <property type="molecule type" value="Genomic_DNA"/>
</dbReference>
<dbReference type="PANTHER" id="PTHR34606:SF15">
    <property type="entry name" value="BON DOMAIN-CONTAINING PROTEIN"/>
    <property type="match status" value="1"/>
</dbReference>
<feature type="domain" description="BON" evidence="1">
    <location>
        <begin position="28"/>
        <end position="96"/>
    </location>
</feature>
<accession>A0ABP7PT72</accession>
<feature type="domain" description="BON" evidence="1">
    <location>
        <begin position="100"/>
        <end position="168"/>
    </location>
</feature>
<dbReference type="Gene3D" id="3.30.1340.30">
    <property type="match status" value="5"/>
</dbReference>
<keyword evidence="3" id="KW-1185">Reference proteome</keyword>
<dbReference type="InterPro" id="IPR014004">
    <property type="entry name" value="Transpt-assoc_nodulatn_dom_bac"/>
</dbReference>